<dbReference type="RefSeq" id="WP_379575640.1">
    <property type="nucleotide sequence ID" value="NZ_JBHUFV010000043.1"/>
</dbReference>
<keyword evidence="2" id="KW-1185">Reference proteome</keyword>
<comment type="caution">
    <text evidence="1">The sequence shown here is derived from an EMBL/GenBank/DDBJ whole genome shotgun (WGS) entry which is preliminary data.</text>
</comment>
<reference evidence="2" key="1">
    <citation type="journal article" date="2019" name="Int. J. Syst. Evol. Microbiol.">
        <title>The Global Catalogue of Microorganisms (GCM) 10K type strain sequencing project: providing services to taxonomists for standard genome sequencing and annotation.</title>
        <authorList>
            <consortium name="The Broad Institute Genomics Platform"/>
            <consortium name="The Broad Institute Genome Sequencing Center for Infectious Disease"/>
            <person name="Wu L."/>
            <person name="Ma J."/>
        </authorList>
    </citation>
    <scope>NUCLEOTIDE SEQUENCE [LARGE SCALE GENOMIC DNA]</scope>
    <source>
        <strain evidence="2">ICMP 6774ER</strain>
    </source>
</reference>
<protein>
    <recommendedName>
        <fullName evidence="3">Transposase</fullName>
    </recommendedName>
</protein>
<organism evidence="1 2">
    <name type="scientific">Nonomuraea mangrovi</name>
    <dbReference type="NCBI Taxonomy" id="2316207"/>
    <lineage>
        <taxon>Bacteria</taxon>
        <taxon>Bacillati</taxon>
        <taxon>Actinomycetota</taxon>
        <taxon>Actinomycetes</taxon>
        <taxon>Streptosporangiales</taxon>
        <taxon>Streptosporangiaceae</taxon>
        <taxon>Nonomuraea</taxon>
    </lineage>
</organism>
<dbReference type="Proteomes" id="UP001597368">
    <property type="component" value="Unassembled WGS sequence"/>
</dbReference>
<proteinExistence type="predicted"/>
<sequence>MAVDRERRAATVTRLIALRTAGTLTTEHVRLAARGLKVTERTIWRWLDEQSRTPPQQARTGQPGCRAYALTPIDREAFVYLRGNVAAVHRARAAVADGTITGESPGT</sequence>
<evidence type="ECO:0008006" key="3">
    <source>
        <dbReference type="Google" id="ProtNLM"/>
    </source>
</evidence>
<gene>
    <name evidence="1" type="ORF">ACFSKW_29040</name>
</gene>
<accession>A0ABW4T2R2</accession>
<dbReference type="EMBL" id="JBHUFV010000043">
    <property type="protein sequence ID" value="MFD1935524.1"/>
    <property type="molecule type" value="Genomic_DNA"/>
</dbReference>
<name>A0ABW4T2R2_9ACTN</name>
<evidence type="ECO:0000313" key="1">
    <source>
        <dbReference type="EMBL" id="MFD1935524.1"/>
    </source>
</evidence>
<evidence type="ECO:0000313" key="2">
    <source>
        <dbReference type="Proteomes" id="UP001597368"/>
    </source>
</evidence>